<dbReference type="CDD" id="cd07067">
    <property type="entry name" value="HP_PGM_like"/>
    <property type="match status" value="1"/>
</dbReference>
<dbReference type="RefSeq" id="WP_114747200.1">
    <property type="nucleotide sequence ID" value="NZ_QQAY01000022.1"/>
</dbReference>
<dbReference type="PANTHER" id="PTHR48100:SF1">
    <property type="entry name" value="HISTIDINE PHOSPHATASE FAMILY PROTEIN-RELATED"/>
    <property type="match status" value="1"/>
</dbReference>
<dbReference type="OrthoDB" id="9782128at2"/>
<keyword evidence="6" id="KW-1185">Reference proteome</keyword>
<dbReference type="GO" id="GO:0016791">
    <property type="term" value="F:phosphatase activity"/>
    <property type="evidence" value="ECO:0007669"/>
    <property type="project" value="TreeGrafter"/>
</dbReference>
<dbReference type="SMART" id="SM00855">
    <property type="entry name" value="PGAM"/>
    <property type="match status" value="1"/>
</dbReference>
<accession>A0A370G0J6</accession>
<dbReference type="GO" id="GO:0005737">
    <property type="term" value="C:cytoplasm"/>
    <property type="evidence" value="ECO:0007669"/>
    <property type="project" value="TreeGrafter"/>
</dbReference>
<feature type="active site" description="Tele-phosphohistidine intermediate" evidence="3">
    <location>
        <position position="9"/>
    </location>
</feature>
<organism evidence="5 6">
    <name type="scientific">Falsibacillus pallidus</name>
    <dbReference type="NCBI Taxonomy" id="493781"/>
    <lineage>
        <taxon>Bacteria</taxon>
        <taxon>Bacillati</taxon>
        <taxon>Bacillota</taxon>
        <taxon>Bacilli</taxon>
        <taxon>Bacillales</taxon>
        <taxon>Bacillaceae</taxon>
        <taxon>Falsibacillus</taxon>
    </lineage>
</organism>
<dbReference type="PIRSF" id="PIRSF000709">
    <property type="entry name" value="6PFK_2-Ptase"/>
    <property type="match status" value="1"/>
</dbReference>
<gene>
    <name evidence="5" type="ORF">DFR59_12252</name>
</gene>
<dbReference type="EMBL" id="QQAY01000022">
    <property type="protein sequence ID" value="RDI37262.1"/>
    <property type="molecule type" value="Genomic_DNA"/>
</dbReference>
<evidence type="ECO:0000256" key="3">
    <source>
        <dbReference type="PIRSR" id="PIRSR613078-1"/>
    </source>
</evidence>
<evidence type="ECO:0000313" key="5">
    <source>
        <dbReference type="EMBL" id="RDI37262.1"/>
    </source>
</evidence>
<feature type="active site" description="Proton donor/acceptor" evidence="3">
    <location>
        <position position="82"/>
    </location>
</feature>
<proteinExistence type="predicted"/>
<evidence type="ECO:0000256" key="1">
    <source>
        <dbReference type="ARBA" id="ARBA00023152"/>
    </source>
</evidence>
<evidence type="ECO:0000313" key="6">
    <source>
        <dbReference type="Proteomes" id="UP000255326"/>
    </source>
</evidence>
<evidence type="ECO:0000256" key="4">
    <source>
        <dbReference type="PIRSR" id="PIRSR613078-2"/>
    </source>
</evidence>
<keyword evidence="2" id="KW-0413">Isomerase</keyword>
<reference evidence="5 6" key="1">
    <citation type="submission" date="2018-07" db="EMBL/GenBank/DDBJ databases">
        <title>Genomic Encyclopedia of Type Strains, Phase IV (KMG-IV): sequencing the most valuable type-strain genomes for metagenomic binning, comparative biology and taxonomic classification.</title>
        <authorList>
            <person name="Goeker M."/>
        </authorList>
    </citation>
    <scope>NUCLEOTIDE SEQUENCE [LARGE SCALE GENOMIC DNA]</scope>
    <source>
        <strain evidence="5 6">DSM 25281</strain>
    </source>
</reference>
<feature type="binding site" evidence="4">
    <location>
        <position position="58"/>
    </location>
    <ligand>
        <name>substrate</name>
    </ligand>
</feature>
<comment type="caution">
    <text evidence="5">The sequence shown here is derived from an EMBL/GenBank/DDBJ whole genome shotgun (WGS) entry which is preliminary data.</text>
</comment>
<dbReference type="Gene3D" id="3.40.50.1240">
    <property type="entry name" value="Phosphoglycerate mutase-like"/>
    <property type="match status" value="1"/>
</dbReference>
<dbReference type="InterPro" id="IPR001345">
    <property type="entry name" value="PG/BPGM_mutase_AS"/>
</dbReference>
<protein>
    <submittedName>
        <fullName evidence="5">Putative phosphoglycerate mutase</fullName>
    </submittedName>
</protein>
<feature type="binding site" evidence="4">
    <location>
        <begin position="8"/>
        <end position="15"/>
    </location>
    <ligand>
        <name>substrate</name>
    </ligand>
</feature>
<sequence>MLKLFVTRHGETVWNTEKRLQGWKDSDLTKKGEVNAESLGCRLKDIEFTSIYSSPSIRTVKTTEIIKGEREQEVFTNENLREIHLGEWEGQTYDVLEEQHPTEFQAFWNTPHLYTSDSGESFYQLQERVQRFLNRIQTEHTSGNILVVTHSVFIKALLTLLRNKPIEQLWDPPFIHDTSLTVIEMQDRAWEVKIEGDISHRDEQNARVAESAGK</sequence>
<evidence type="ECO:0000256" key="2">
    <source>
        <dbReference type="ARBA" id="ARBA00023235"/>
    </source>
</evidence>
<dbReference type="SUPFAM" id="SSF53254">
    <property type="entry name" value="Phosphoglycerate mutase-like"/>
    <property type="match status" value="1"/>
</dbReference>
<dbReference type="InterPro" id="IPR013078">
    <property type="entry name" value="His_Pase_superF_clade-1"/>
</dbReference>
<dbReference type="InterPro" id="IPR029033">
    <property type="entry name" value="His_PPase_superfam"/>
</dbReference>
<dbReference type="Proteomes" id="UP000255326">
    <property type="component" value="Unassembled WGS sequence"/>
</dbReference>
<dbReference type="PANTHER" id="PTHR48100">
    <property type="entry name" value="BROAD-SPECIFICITY PHOSPHATASE YOR283W-RELATED"/>
    <property type="match status" value="1"/>
</dbReference>
<dbReference type="AlphaFoldDB" id="A0A370G0J6"/>
<dbReference type="PROSITE" id="PS00175">
    <property type="entry name" value="PG_MUTASE"/>
    <property type="match status" value="1"/>
</dbReference>
<dbReference type="Pfam" id="PF00300">
    <property type="entry name" value="His_Phos_1"/>
    <property type="match status" value="1"/>
</dbReference>
<name>A0A370G0J6_9BACI</name>
<keyword evidence="1" id="KW-0324">Glycolysis</keyword>
<dbReference type="InterPro" id="IPR050275">
    <property type="entry name" value="PGM_Phosphatase"/>
</dbReference>